<dbReference type="Proteomes" id="UP001318860">
    <property type="component" value="Unassembled WGS sequence"/>
</dbReference>
<evidence type="ECO:0000256" key="5">
    <source>
        <dbReference type="ARBA" id="ARBA00023242"/>
    </source>
</evidence>
<dbReference type="PROSITE" id="PS50863">
    <property type="entry name" value="B3"/>
    <property type="match status" value="1"/>
</dbReference>
<keyword evidence="5" id="KW-0539">Nucleus</keyword>
<comment type="caution">
    <text evidence="7">The sequence shown here is derived from an EMBL/GenBank/DDBJ whole genome shotgun (WGS) entry which is preliminary data.</text>
</comment>
<protein>
    <recommendedName>
        <fullName evidence="6">TF-B3 domain-containing protein</fullName>
    </recommendedName>
</protein>
<dbReference type="PANTHER" id="PTHR31391:SF64">
    <property type="entry name" value="B3 DOMAIN-CONTAINING PROTEIN OS06G0112300"/>
    <property type="match status" value="1"/>
</dbReference>
<evidence type="ECO:0000256" key="2">
    <source>
        <dbReference type="ARBA" id="ARBA00023015"/>
    </source>
</evidence>
<evidence type="ECO:0000259" key="6">
    <source>
        <dbReference type="PROSITE" id="PS50863"/>
    </source>
</evidence>
<keyword evidence="8" id="KW-1185">Reference proteome</keyword>
<keyword evidence="3" id="KW-0238">DNA-binding</keyword>
<dbReference type="EMBL" id="JABTTQ020000013">
    <property type="protein sequence ID" value="KAK6143094.1"/>
    <property type="molecule type" value="Genomic_DNA"/>
</dbReference>
<proteinExistence type="predicted"/>
<name>A0ABR0W7V2_REHGL</name>
<dbReference type="Gene3D" id="2.40.330.10">
    <property type="entry name" value="DNA-binding pseudobarrel domain"/>
    <property type="match status" value="1"/>
</dbReference>
<accession>A0ABR0W7V2</accession>
<evidence type="ECO:0000256" key="4">
    <source>
        <dbReference type="ARBA" id="ARBA00023163"/>
    </source>
</evidence>
<organism evidence="7 8">
    <name type="scientific">Rehmannia glutinosa</name>
    <name type="common">Chinese foxglove</name>
    <dbReference type="NCBI Taxonomy" id="99300"/>
    <lineage>
        <taxon>Eukaryota</taxon>
        <taxon>Viridiplantae</taxon>
        <taxon>Streptophyta</taxon>
        <taxon>Embryophyta</taxon>
        <taxon>Tracheophyta</taxon>
        <taxon>Spermatophyta</taxon>
        <taxon>Magnoliopsida</taxon>
        <taxon>eudicotyledons</taxon>
        <taxon>Gunneridae</taxon>
        <taxon>Pentapetalae</taxon>
        <taxon>asterids</taxon>
        <taxon>lamiids</taxon>
        <taxon>Lamiales</taxon>
        <taxon>Orobanchaceae</taxon>
        <taxon>Rehmannieae</taxon>
        <taxon>Rehmannia</taxon>
    </lineage>
</organism>
<evidence type="ECO:0000256" key="3">
    <source>
        <dbReference type="ARBA" id="ARBA00023125"/>
    </source>
</evidence>
<comment type="subcellular location">
    <subcellularLocation>
        <location evidence="1">Nucleus</location>
    </subcellularLocation>
</comment>
<keyword evidence="2" id="KW-0805">Transcription regulation</keyword>
<dbReference type="InterPro" id="IPR003340">
    <property type="entry name" value="B3_DNA-bd"/>
</dbReference>
<dbReference type="InterPro" id="IPR015300">
    <property type="entry name" value="DNA-bd_pseudobarrel_sf"/>
</dbReference>
<dbReference type="PANTHER" id="PTHR31391">
    <property type="entry name" value="B3 DOMAIN-CONTAINING PROTEIN OS11G0197600-RELATED"/>
    <property type="match status" value="1"/>
</dbReference>
<dbReference type="CDD" id="cd10017">
    <property type="entry name" value="B3_DNA"/>
    <property type="match status" value="1"/>
</dbReference>
<dbReference type="SUPFAM" id="SSF101936">
    <property type="entry name" value="DNA-binding pseudobarrel domain"/>
    <property type="match status" value="1"/>
</dbReference>
<sequence>MENQKPEINSANMSSLSKHGARLVHVKKEVCNMIDAPANEKIPKGRLVSSSEAAQAEEDEIYHLSEKSPFFDTWWQELDRVLPWRFRRPRFGSKWKEFVIDNHLKSGDACVFELIEPVRIYPVLKVHILRGDLPPELLELMDTRGKTANAPIVID</sequence>
<dbReference type="InterPro" id="IPR044837">
    <property type="entry name" value="REM16-like"/>
</dbReference>
<gene>
    <name evidence="7" type="ORF">DH2020_023442</name>
</gene>
<evidence type="ECO:0000256" key="1">
    <source>
        <dbReference type="ARBA" id="ARBA00004123"/>
    </source>
</evidence>
<feature type="domain" description="TF-B3" evidence="6">
    <location>
        <begin position="92"/>
        <end position="132"/>
    </location>
</feature>
<evidence type="ECO:0000313" key="8">
    <source>
        <dbReference type="Proteomes" id="UP001318860"/>
    </source>
</evidence>
<evidence type="ECO:0000313" key="7">
    <source>
        <dbReference type="EMBL" id="KAK6143094.1"/>
    </source>
</evidence>
<keyword evidence="4" id="KW-0804">Transcription</keyword>
<reference evidence="7 8" key="1">
    <citation type="journal article" date="2021" name="Comput. Struct. Biotechnol. J.">
        <title>De novo genome assembly of the potent medicinal plant Rehmannia glutinosa using nanopore technology.</title>
        <authorList>
            <person name="Ma L."/>
            <person name="Dong C."/>
            <person name="Song C."/>
            <person name="Wang X."/>
            <person name="Zheng X."/>
            <person name="Niu Y."/>
            <person name="Chen S."/>
            <person name="Feng W."/>
        </authorList>
    </citation>
    <scope>NUCLEOTIDE SEQUENCE [LARGE SCALE GENOMIC DNA]</scope>
    <source>
        <strain evidence="7">DH-2019</strain>
    </source>
</reference>